<organism evidence="1 2">
    <name type="scientific">Tenacibaculum lutimaris</name>
    <dbReference type="NCBI Taxonomy" id="285258"/>
    <lineage>
        <taxon>Bacteria</taxon>
        <taxon>Pseudomonadati</taxon>
        <taxon>Bacteroidota</taxon>
        <taxon>Flavobacteriia</taxon>
        <taxon>Flavobacteriales</taxon>
        <taxon>Flavobacteriaceae</taxon>
        <taxon>Tenacibaculum</taxon>
    </lineage>
</organism>
<protein>
    <submittedName>
        <fullName evidence="1">Uncharacterized protein</fullName>
    </submittedName>
</protein>
<gene>
    <name evidence="1" type="ORF">C8N26_0184</name>
</gene>
<dbReference type="SUPFAM" id="SSF160574">
    <property type="entry name" value="BT0923-like"/>
    <property type="match status" value="1"/>
</dbReference>
<name>A0A420E3Y2_9FLAO</name>
<sequence length="187" mass="22148">MRFIITLLLFCVFSGFSQEKFEREFRISLEEVPLKAQNFIKQCKFDKKVKWYMEESQDGKAIEAKSYKNSYKYSVEFDIKGNVLDVEKKIKWKQIEPSIRKNIENSLKNEFEKFTIRKIQVQWKSDEQTLKGLINGDKEYKIDTLYEIVLKGRKTQSTSLYEVLINPDGTIVKQLKFAPSNSLNLEF</sequence>
<evidence type="ECO:0000313" key="2">
    <source>
        <dbReference type="Proteomes" id="UP000285780"/>
    </source>
</evidence>
<dbReference type="AlphaFoldDB" id="A0A420E3Y2"/>
<accession>A0A420E3Y2</accession>
<comment type="caution">
    <text evidence="1">The sequence shown here is derived from an EMBL/GenBank/DDBJ whole genome shotgun (WGS) entry which is preliminary data.</text>
</comment>
<reference evidence="1 2" key="1">
    <citation type="submission" date="2018-09" db="EMBL/GenBank/DDBJ databases">
        <title>Genomic Encyclopedia of Archaeal and Bacterial Type Strains, Phase II (KMG-II): from individual species to whole genera.</title>
        <authorList>
            <person name="Goeker M."/>
        </authorList>
    </citation>
    <scope>NUCLEOTIDE SEQUENCE [LARGE SCALE GENOMIC DNA]</scope>
    <source>
        <strain evidence="1 2">DSM 16505</strain>
    </source>
</reference>
<dbReference type="Gene3D" id="3.40.1420.30">
    <property type="match status" value="1"/>
</dbReference>
<keyword evidence="2" id="KW-1185">Reference proteome</keyword>
<evidence type="ECO:0000313" key="1">
    <source>
        <dbReference type="EMBL" id="RKF04792.1"/>
    </source>
</evidence>
<dbReference type="Proteomes" id="UP000285780">
    <property type="component" value="Unassembled WGS sequence"/>
</dbReference>
<dbReference type="EMBL" id="RAQM01000006">
    <property type="protein sequence ID" value="RKF04792.1"/>
    <property type="molecule type" value="Genomic_DNA"/>
</dbReference>
<proteinExistence type="predicted"/>
<dbReference type="RefSeq" id="WP_120185642.1">
    <property type="nucleotide sequence ID" value="NZ_RAQM01000006.1"/>
</dbReference>